<keyword evidence="3 5" id="KW-0067">ATP-binding</keyword>
<dbReference type="EMBL" id="FNAV01000001">
    <property type="protein sequence ID" value="SDE12725.1"/>
    <property type="molecule type" value="Genomic_DNA"/>
</dbReference>
<dbReference type="SUPFAM" id="SSF52540">
    <property type="entry name" value="P-loop containing nucleoside triphosphate hydrolases"/>
    <property type="match status" value="1"/>
</dbReference>
<dbReference type="InterPro" id="IPR050093">
    <property type="entry name" value="ABC_SmlMolc_Importer"/>
</dbReference>
<evidence type="ECO:0000256" key="2">
    <source>
        <dbReference type="ARBA" id="ARBA00022741"/>
    </source>
</evidence>
<keyword evidence="6" id="KW-1185">Reference proteome</keyword>
<dbReference type="PANTHER" id="PTHR42781:SF4">
    <property type="entry name" value="SPERMIDINE_PUTRESCINE IMPORT ATP-BINDING PROTEIN POTA"/>
    <property type="match status" value="1"/>
</dbReference>
<dbReference type="RefSeq" id="WP_089954090.1">
    <property type="nucleotide sequence ID" value="NZ_FNAV01000001.1"/>
</dbReference>
<evidence type="ECO:0000256" key="3">
    <source>
        <dbReference type="ARBA" id="ARBA00022840"/>
    </source>
</evidence>
<keyword evidence="1" id="KW-0813">Transport</keyword>
<dbReference type="STRING" id="282683.SAMN04488105_10175"/>
<dbReference type="InterPro" id="IPR003593">
    <property type="entry name" value="AAA+_ATPase"/>
</dbReference>
<dbReference type="Gene3D" id="3.40.50.300">
    <property type="entry name" value="P-loop containing nucleotide triphosphate hydrolases"/>
    <property type="match status" value="1"/>
</dbReference>
<accession>A0A1G7AFC9</accession>
<dbReference type="GO" id="GO:0016887">
    <property type="term" value="F:ATP hydrolysis activity"/>
    <property type="evidence" value="ECO:0007669"/>
    <property type="project" value="InterPro"/>
</dbReference>
<gene>
    <name evidence="5" type="ORF">SAMN04488105_10175</name>
</gene>
<reference evidence="6" key="1">
    <citation type="submission" date="2016-10" db="EMBL/GenBank/DDBJ databases">
        <authorList>
            <person name="Varghese N."/>
            <person name="Submissions S."/>
        </authorList>
    </citation>
    <scope>NUCLEOTIDE SEQUENCE [LARGE SCALE GENOMIC DNA]</scope>
    <source>
        <strain evidence="6">DSM 10146</strain>
    </source>
</reference>
<evidence type="ECO:0000313" key="5">
    <source>
        <dbReference type="EMBL" id="SDE12725.1"/>
    </source>
</evidence>
<organism evidence="5 6">
    <name type="scientific">Salipiger thiooxidans</name>
    <dbReference type="NCBI Taxonomy" id="282683"/>
    <lineage>
        <taxon>Bacteria</taxon>
        <taxon>Pseudomonadati</taxon>
        <taxon>Pseudomonadota</taxon>
        <taxon>Alphaproteobacteria</taxon>
        <taxon>Rhodobacterales</taxon>
        <taxon>Roseobacteraceae</taxon>
        <taxon>Salipiger</taxon>
    </lineage>
</organism>
<dbReference type="PROSITE" id="PS50893">
    <property type="entry name" value="ABC_TRANSPORTER_2"/>
    <property type="match status" value="1"/>
</dbReference>
<dbReference type="PANTHER" id="PTHR42781">
    <property type="entry name" value="SPERMIDINE/PUTRESCINE IMPORT ATP-BINDING PROTEIN POTA"/>
    <property type="match status" value="1"/>
</dbReference>
<evidence type="ECO:0000259" key="4">
    <source>
        <dbReference type="PROSITE" id="PS50893"/>
    </source>
</evidence>
<dbReference type="GO" id="GO:0005524">
    <property type="term" value="F:ATP binding"/>
    <property type="evidence" value="ECO:0007669"/>
    <property type="project" value="UniProtKB-KW"/>
</dbReference>
<dbReference type="Pfam" id="PF00005">
    <property type="entry name" value="ABC_tran"/>
    <property type="match status" value="1"/>
</dbReference>
<protein>
    <submittedName>
        <fullName evidence="5">Putative thiamine transport system ATP-binding protein</fullName>
    </submittedName>
</protein>
<name>A0A1G7AFC9_9RHOB</name>
<dbReference type="AlphaFoldDB" id="A0A1G7AFC9"/>
<dbReference type="OrthoDB" id="9802264at2"/>
<dbReference type="SMART" id="SM00382">
    <property type="entry name" value="AAA"/>
    <property type="match status" value="1"/>
</dbReference>
<sequence length="215" mass="22516">MAEGLVLERLRITQGDTEMVAVDASVAPGEILTVMGPSGSGKSTLLAALTGTLAPAFTLGGRILLDGRDITALPPEARRTGILFQDELLFPHLSVGGNLAFGLPPALKGRAARRARIETALAEIGMAGFAPRDPATLSGGQKARVALMRSLLAEPRALLLDEPFSRLDAGLRGQIRTLVFERAQSQGLPVLLVTHDAADAEAAGGRVILLGRRDD</sequence>
<dbReference type="Proteomes" id="UP000198994">
    <property type="component" value="Unassembled WGS sequence"/>
</dbReference>
<dbReference type="InterPro" id="IPR027417">
    <property type="entry name" value="P-loop_NTPase"/>
</dbReference>
<evidence type="ECO:0000256" key="1">
    <source>
        <dbReference type="ARBA" id="ARBA00022448"/>
    </source>
</evidence>
<feature type="domain" description="ABC transporter" evidence="4">
    <location>
        <begin position="2"/>
        <end position="214"/>
    </location>
</feature>
<keyword evidence="2" id="KW-0547">Nucleotide-binding</keyword>
<evidence type="ECO:0000313" key="6">
    <source>
        <dbReference type="Proteomes" id="UP000198994"/>
    </source>
</evidence>
<dbReference type="InterPro" id="IPR003439">
    <property type="entry name" value="ABC_transporter-like_ATP-bd"/>
</dbReference>
<proteinExistence type="predicted"/>